<evidence type="ECO:0000256" key="3">
    <source>
        <dbReference type="ARBA" id="ARBA00022801"/>
    </source>
</evidence>
<sequence>MLKIAAAPTAQAMPTAAVELREVARVFMARNCEYGFDVPPSIDSLDLPPFRPRFPWWSADLQTIAVLLGTYQSDMSPHTSERLCFCMADRSGDILVGMLDRPALPQAGRPLVVLVHGLTGCENSSHVLNAARHLLDLGYRVLRLNLRGCGASRPHCREHYHIGRTADFRRVLAQLPDDLTDQGVVAVGYSMGGAMMLKYLGEEGAFSPLRAAATICAPLDLVQTCEHMLRPRNWLYHNYILADLKKETLGKGGELTEEEREIVRAARSVREYDDRFISPRYGFRGADDYYSLCTPLAYMPEIRVPTLVLAASDDPWIPAGYYRDFKWSDNPSLLSVMAEGGGHLGFHSTDSDRPWCDTVLEKFLERV</sequence>
<proteinExistence type="inferred from homology"/>
<evidence type="ECO:0000256" key="1">
    <source>
        <dbReference type="ARBA" id="ARBA00010884"/>
    </source>
</evidence>
<dbReference type="PANTHER" id="PTHR10794:SF94">
    <property type="entry name" value="ESTERASE YHET-RELATED"/>
    <property type="match status" value="1"/>
</dbReference>
<feature type="active site" description="Charge relay system" evidence="4">
    <location>
        <position position="190"/>
    </location>
</feature>
<dbReference type="InterPro" id="IPR050960">
    <property type="entry name" value="AB_hydrolase_4_sf"/>
</dbReference>
<dbReference type="GO" id="GO:0047372">
    <property type="term" value="F:monoacylglycerol lipase activity"/>
    <property type="evidence" value="ECO:0007669"/>
    <property type="project" value="TreeGrafter"/>
</dbReference>
<dbReference type="AlphaFoldDB" id="A0A512NAV0"/>
<evidence type="ECO:0000256" key="4">
    <source>
        <dbReference type="PIRSR" id="PIRSR005211-1"/>
    </source>
</evidence>
<dbReference type="SUPFAM" id="SSF53474">
    <property type="entry name" value="alpha/beta-Hydrolases"/>
    <property type="match status" value="1"/>
</dbReference>
<feature type="active site" description="Charge relay system" evidence="4">
    <location>
        <position position="314"/>
    </location>
</feature>
<dbReference type="InterPro" id="IPR029058">
    <property type="entry name" value="AB_hydrolase_fold"/>
</dbReference>
<dbReference type="GO" id="GO:0034338">
    <property type="term" value="F:short-chain carboxylesterase activity"/>
    <property type="evidence" value="ECO:0007669"/>
    <property type="project" value="TreeGrafter"/>
</dbReference>
<organism evidence="6 7">
    <name type="scientific">Reyranella soli</name>
    <dbReference type="NCBI Taxonomy" id="1230389"/>
    <lineage>
        <taxon>Bacteria</taxon>
        <taxon>Pseudomonadati</taxon>
        <taxon>Pseudomonadota</taxon>
        <taxon>Alphaproteobacteria</taxon>
        <taxon>Hyphomicrobiales</taxon>
        <taxon>Reyranellaceae</taxon>
        <taxon>Reyranella</taxon>
    </lineage>
</organism>
<evidence type="ECO:0000313" key="7">
    <source>
        <dbReference type="Proteomes" id="UP000321058"/>
    </source>
</evidence>
<dbReference type="Gene3D" id="3.40.50.1820">
    <property type="entry name" value="alpha/beta hydrolase"/>
    <property type="match status" value="1"/>
</dbReference>
<evidence type="ECO:0000256" key="2">
    <source>
        <dbReference type="ARBA" id="ARBA00022487"/>
    </source>
</evidence>
<dbReference type="InterPro" id="IPR012020">
    <property type="entry name" value="ABHD4"/>
</dbReference>
<evidence type="ECO:0000259" key="5">
    <source>
        <dbReference type="Pfam" id="PF00561"/>
    </source>
</evidence>
<dbReference type="Proteomes" id="UP000321058">
    <property type="component" value="Unassembled WGS sequence"/>
</dbReference>
<keyword evidence="3 6" id="KW-0378">Hydrolase</keyword>
<comment type="caution">
    <text evidence="6">The sequence shown here is derived from an EMBL/GenBank/DDBJ whole genome shotgun (WGS) entry which is preliminary data.</text>
</comment>
<feature type="active site" description="Charge relay system" evidence="4">
    <location>
        <position position="343"/>
    </location>
</feature>
<dbReference type="PRINTS" id="PR00111">
    <property type="entry name" value="ABHYDROLASE"/>
</dbReference>
<gene>
    <name evidence="6" type="ORF">RSO01_32420</name>
</gene>
<reference evidence="6 7" key="1">
    <citation type="submission" date="2019-07" db="EMBL/GenBank/DDBJ databases">
        <title>Whole genome shotgun sequence of Reyranella soli NBRC 108950.</title>
        <authorList>
            <person name="Hosoyama A."/>
            <person name="Uohara A."/>
            <person name="Ohji S."/>
            <person name="Ichikawa N."/>
        </authorList>
    </citation>
    <scope>NUCLEOTIDE SEQUENCE [LARGE SCALE GENOMIC DNA]</scope>
    <source>
        <strain evidence="6 7">NBRC 108950</strain>
    </source>
</reference>
<dbReference type="PANTHER" id="PTHR10794">
    <property type="entry name" value="ABHYDROLASE DOMAIN-CONTAINING PROTEIN"/>
    <property type="match status" value="1"/>
</dbReference>
<keyword evidence="2" id="KW-0719">Serine esterase</keyword>
<dbReference type="PIRSF" id="PIRSF005211">
    <property type="entry name" value="Ab_hydro_YheT"/>
    <property type="match status" value="1"/>
</dbReference>
<dbReference type="EMBL" id="BKAJ01000054">
    <property type="protein sequence ID" value="GEP56076.1"/>
    <property type="molecule type" value="Genomic_DNA"/>
</dbReference>
<dbReference type="Pfam" id="PF00561">
    <property type="entry name" value="Abhydrolase_1"/>
    <property type="match status" value="1"/>
</dbReference>
<dbReference type="PROSITE" id="PS01133">
    <property type="entry name" value="UPF0017"/>
    <property type="match status" value="1"/>
</dbReference>
<dbReference type="InterPro" id="IPR000073">
    <property type="entry name" value="AB_hydrolase_1"/>
</dbReference>
<evidence type="ECO:0000313" key="6">
    <source>
        <dbReference type="EMBL" id="GEP56076.1"/>
    </source>
</evidence>
<accession>A0A512NAV0</accession>
<dbReference type="InterPro" id="IPR000952">
    <property type="entry name" value="AB_hydrolase_4_CS"/>
</dbReference>
<name>A0A512NAV0_9HYPH</name>
<comment type="similarity">
    <text evidence="1">Belongs to the AB hydrolase superfamily. AB hydrolase 4 family.</text>
</comment>
<feature type="domain" description="AB hydrolase-1" evidence="5">
    <location>
        <begin position="110"/>
        <end position="347"/>
    </location>
</feature>
<protein>
    <submittedName>
        <fullName evidence="6">Alpha/beta hydrolase</fullName>
    </submittedName>
</protein>
<keyword evidence="7" id="KW-1185">Reference proteome</keyword>